<name>A0AAV9LGK6_9SOLN</name>
<evidence type="ECO:0000313" key="1">
    <source>
        <dbReference type="EMBL" id="KAK4724408.1"/>
    </source>
</evidence>
<dbReference type="EMBL" id="JAWPEI010000006">
    <property type="protein sequence ID" value="KAK4724408.1"/>
    <property type="molecule type" value="Genomic_DNA"/>
</dbReference>
<dbReference type="Proteomes" id="UP001311915">
    <property type="component" value="Unassembled WGS sequence"/>
</dbReference>
<gene>
    <name evidence="1" type="ORF">R3W88_027187</name>
</gene>
<keyword evidence="2" id="KW-1185">Reference proteome</keyword>
<sequence length="105" mass="11838">MQRGTLGAVNLDIQVGPTDFNVEFQVLDINTSYKLLLGRPFIHMAGVMSSTLHQLMKFIWMDQELVIYGEGSHWNRYAPIVDDVSRGCDFYTVELVNATSDDLAP</sequence>
<protein>
    <submittedName>
        <fullName evidence="1">Uncharacterized protein</fullName>
    </submittedName>
</protein>
<evidence type="ECO:0000313" key="2">
    <source>
        <dbReference type="Proteomes" id="UP001311915"/>
    </source>
</evidence>
<dbReference type="PANTHER" id="PTHR33240">
    <property type="entry name" value="OS08G0508500 PROTEIN"/>
    <property type="match status" value="1"/>
</dbReference>
<comment type="caution">
    <text evidence="1">The sequence shown here is derived from an EMBL/GenBank/DDBJ whole genome shotgun (WGS) entry which is preliminary data.</text>
</comment>
<proteinExistence type="predicted"/>
<dbReference type="AlphaFoldDB" id="A0AAV9LGK6"/>
<dbReference type="PANTHER" id="PTHR33240:SF15">
    <property type="entry name" value="GAG-PRO-LIKE PROTEIN"/>
    <property type="match status" value="1"/>
</dbReference>
<organism evidence="1 2">
    <name type="scientific">Solanum pinnatisectum</name>
    <name type="common">tansyleaf nightshade</name>
    <dbReference type="NCBI Taxonomy" id="50273"/>
    <lineage>
        <taxon>Eukaryota</taxon>
        <taxon>Viridiplantae</taxon>
        <taxon>Streptophyta</taxon>
        <taxon>Embryophyta</taxon>
        <taxon>Tracheophyta</taxon>
        <taxon>Spermatophyta</taxon>
        <taxon>Magnoliopsida</taxon>
        <taxon>eudicotyledons</taxon>
        <taxon>Gunneridae</taxon>
        <taxon>Pentapetalae</taxon>
        <taxon>asterids</taxon>
        <taxon>lamiids</taxon>
        <taxon>Solanales</taxon>
        <taxon>Solanaceae</taxon>
        <taxon>Solanoideae</taxon>
        <taxon>Solaneae</taxon>
        <taxon>Solanum</taxon>
    </lineage>
</organism>
<accession>A0AAV9LGK6</accession>
<reference evidence="1 2" key="1">
    <citation type="submission" date="2023-10" db="EMBL/GenBank/DDBJ databases">
        <title>Genome-Wide Identification Analysis in wild type Solanum Pinnatisectum Reveals Some Genes Defensing Phytophthora Infestans.</title>
        <authorList>
            <person name="Sun C."/>
        </authorList>
    </citation>
    <scope>NUCLEOTIDE SEQUENCE [LARGE SCALE GENOMIC DNA]</scope>
    <source>
        <strain evidence="1">LQN</strain>
        <tissue evidence="1">Leaf</tissue>
    </source>
</reference>